<gene>
    <name evidence="9" type="primary">pyrD</name>
    <name evidence="11" type="ORF">TDSAC_1130</name>
</gene>
<feature type="binding site" evidence="9">
    <location>
        <begin position="45"/>
        <end position="46"/>
    </location>
    <ligand>
        <name>FMN</name>
        <dbReference type="ChEBI" id="CHEBI:58210"/>
    </ligand>
</feature>
<keyword evidence="12" id="KW-1185">Reference proteome</keyword>
<sequence length="306" mass="33581">MSNLKVVFCDNVLKNPFIAPSGVFGLGYDVSYDYELNKFGAFTLKTATTKKREGNIPPRIIETPAGMLNSIGLQNPGIDEYLKLFPTIKRFFSDCPLIFSISGETVDDFEYLADKVTEIESDVIALELNLSCPNLRDAGITFSSNVKDSIKVCKRVRKVWKRVLIAKLSPLSNFKEMGISLEGEGVDIFCAINTLPGMRIDINRKKPSLGNIHGGLSGPALLPISLKCVWDLRKASKLPIIGVGGVYSVESAIEMFMAGANYIGIGSSYYNNPDLLDEISIGIKRFLSENNLKGVEDLVSLAHKTN</sequence>
<comment type="catalytic activity">
    <reaction evidence="9">
        <text>(S)-dihydroorotate + A = orotate + AH2</text>
        <dbReference type="Rhea" id="RHEA:18073"/>
        <dbReference type="ChEBI" id="CHEBI:13193"/>
        <dbReference type="ChEBI" id="CHEBI:17499"/>
        <dbReference type="ChEBI" id="CHEBI:30839"/>
        <dbReference type="ChEBI" id="CHEBI:30864"/>
    </reaction>
</comment>
<dbReference type="GO" id="GO:0006207">
    <property type="term" value="P:'de novo' pyrimidine nucleobase biosynthetic process"/>
    <property type="evidence" value="ECO:0007669"/>
    <property type="project" value="InterPro"/>
</dbReference>
<dbReference type="InterPro" id="IPR012135">
    <property type="entry name" value="Dihydroorotate_DH_1_2"/>
</dbReference>
<dbReference type="EC" id="1.3.-.-" evidence="9"/>
<dbReference type="InterPro" id="IPR024920">
    <property type="entry name" value="Dihydroorotate_DH_1"/>
</dbReference>
<accession>A0A2R4W182</accession>
<dbReference type="KEGG" id="taci:TDSAC_1130"/>
<evidence type="ECO:0000256" key="9">
    <source>
        <dbReference type="HAMAP-Rule" id="MF_00224"/>
    </source>
</evidence>
<feature type="binding site" evidence="9">
    <location>
        <position position="45"/>
    </location>
    <ligand>
        <name>substrate</name>
    </ligand>
</feature>
<evidence type="ECO:0000256" key="8">
    <source>
        <dbReference type="ARBA" id="ARBA00023002"/>
    </source>
</evidence>
<dbReference type="GO" id="GO:0044205">
    <property type="term" value="P:'de novo' UMP biosynthetic process"/>
    <property type="evidence" value="ECO:0007669"/>
    <property type="project" value="UniProtKB-UniRule"/>
</dbReference>
<dbReference type="CDD" id="cd04740">
    <property type="entry name" value="DHOD_1B_like"/>
    <property type="match status" value="1"/>
</dbReference>
<feature type="domain" description="Dihydroorotate dehydrogenase catalytic" evidence="10">
    <location>
        <begin position="4"/>
        <end position="287"/>
    </location>
</feature>
<dbReference type="InterPro" id="IPR050074">
    <property type="entry name" value="DHO_dehydrogenase"/>
</dbReference>
<feature type="binding site" evidence="9">
    <location>
        <position position="167"/>
    </location>
    <ligand>
        <name>FMN</name>
        <dbReference type="ChEBI" id="CHEBI:58210"/>
    </ligand>
</feature>
<dbReference type="InterPro" id="IPR001295">
    <property type="entry name" value="Dihydroorotate_DH_CS"/>
</dbReference>
<dbReference type="SUPFAM" id="SSF51395">
    <property type="entry name" value="FMN-linked oxidoreductases"/>
    <property type="match status" value="1"/>
</dbReference>
<feature type="binding site" evidence="9">
    <location>
        <position position="21"/>
    </location>
    <ligand>
        <name>FMN</name>
        <dbReference type="ChEBI" id="CHEBI:58210"/>
    </ligand>
</feature>
<dbReference type="PIRSF" id="PIRSF000164">
    <property type="entry name" value="DHO_oxidase"/>
    <property type="match status" value="1"/>
</dbReference>
<comment type="cofactor">
    <cofactor evidence="9">
        <name>FMN</name>
        <dbReference type="ChEBI" id="CHEBI:58210"/>
    </cofactor>
    <text evidence="9">Binds 1 FMN per subunit.</text>
</comment>
<feature type="binding site" evidence="9">
    <location>
        <position position="218"/>
    </location>
    <ligand>
        <name>FMN</name>
        <dbReference type="ChEBI" id="CHEBI:58210"/>
    </ligand>
</feature>
<dbReference type="UniPathway" id="UPA00070"/>
<feature type="binding site" evidence="9">
    <location>
        <begin position="69"/>
        <end position="73"/>
    </location>
    <ligand>
        <name>substrate</name>
    </ligand>
</feature>
<dbReference type="InterPro" id="IPR005720">
    <property type="entry name" value="Dihydroorotate_DH_cat"/>
</dbReference>
<evidence type="ECO:0000256" key="5">
    <source>
        <dbReference type="ARBA" id="ARBA00022630"/>
    </source>
</evidence>
<dbReference type="InterPro" id="IPR013785">
    <property type="entry name" value="Aldolase_TIM"/>
</dbReference>
<comment type="function">
    <text evidence="9">Catalyzes the conversion of dihydroorotate to orotate.</text>
</comment>
<keyword evidence="4 9" id="KW-0963">Cytoplasm</keyword>
<protein>
    <recommendedName>
        <fullName evidence="9">Dihydroorotate dehydrogenase</fullName>
        <shortName evidence="9">DHOD</shortName>
        <shortName evidence="9">DHODase</shortName>
        <shortName evidence="9">DHOdehase</shortName>
        <ecNumber evidence="9">1.3.-.-</ecNumber>
    </recommendedName>
</protein>
<keyword evidence="7 9" id="KW-0665">Pyrimidine biosynthesis</keyword>
<evidence type="ECO:0000259" key="10">
    <source>
        <dbReference type="Pfam" id="PF01180"/>
    </source>
</evidence>
<evidence type="ECO:0000256" key="3">
    <source>
        <dbReference type="ARBA" id="ARBA00008008"/>
    </source>
</evidence>
<feature type="active site" description="Nucleophile" evidence="9">
    <location>
        <position position="132"/>
    </location>
</feature>
<evidence type="ECO:0000256" key="4">
    <source>
        <dbReference type="ARBA" id="ARBA00022490"/>
    </source>
</evidence>
<dbReference type="EMBL" id="CP020921">
    <property type="protein sequence ID" value="AWB10476.1"/>
    <property type="molecule type" value="Genomic_DNA"/>
</dbReference>
<dbReference type="PANTHER" id="PTHR48109">
    <property type="entry name" value="DIHYDROOROTATE DEHYDROGENASE (QUINONE), MITOCHONDRIAL-RELATED"/>
    <property type="match status" value="1"/>
</dbReference>
<evidence type="ECO:0000313" key="12">
    <source>
        <dbReference type="Proteomes" id="UP000244792"/>
    </source>
</evidence>
<dbReference type="InterPro" id="IPR049622">
    <property type="entry name" value="Dihydroorotate_DH_I"/>
</dbReference>
<dbReference type="Pfam" id="PF01180">
    <property type="entry name" value="DHO_dh"/>
    <property type="match status" value="1"/>
</dbReference>
<dbReference type="InterPro" id="IPR033888">
    <property type="entry name" value="DHOD_1B"/>
</dbReference>
<feature type="binding site" evidence="9">
    <location>
        <begin position="244"/>
        <end position="245"/>
    </location>
    <ligand>
        <name>FMN</name>
        <dbReference type="ChEBI" id="CHEBI:58210"/>
    </ligand>
</feature>
<feature type="binding site" evidence="9">
    <location>
        <position position="129"/>
    </location>
    <ligand>
        <name>FMN</name>
        <dbReference type="ChEBI" id="CHEBI:58210"/>
    </ligand>
</feature>
<name>A0A2R4W182_THEAF</name>
<dbReference type="AlphaFoldDB" id="A0A2R4W182"/>
<dbReference type="GO" id="GO:0005737">
    <property type="term" value="C:cytoplasm"/>
    <property type="evidence" value="ECO:0007669"/>
    <property type="project" value="UniProtKB-SubCell"/>
</dbReference>
<feature type="binding site" evidence="9">
    <location>
        <begin position="193"/>
        <end position="194"/>
    </location>
    <ligand>
        <name>substrate</name>
    </ligand>
</feature>
<comment type="caution">
    <text evidence="9">Lacks conserved residue(s) required for the propagation of feature annotation.</text>
</comment>
<feature type="binding site" evidence="9">
    <location>
        <position position="129"/>
    </location>
    <ligand>
        <name>substrate</name>
    </ligand>
</feature>
<dbReference type="RefSeq" id="WP_108309271.1">
    <property type="nucleotide sequence ID" value="NZ_CP020921.1"/>
</dbReference>
<dbReference type="GO" id="GO:0004152">
    <property type="term" value="F:dihydroorotate dehydrogenase activity"/>
    <property type="evidence" value="ECO:0007669"/>
    <property type="project" value="UniProtKB-UniRule"/>
</dbReference>
<dbReference type="Gene3D" id="3.20.20.70">
    <property type="entry name" value="Aldolase class I"/>
    <property type="match status" value="1"/>
</dbReference>
<evidence type="ECO:0000313" key="11">
    <source>
        <dbReference type="EMBL" id="AWB10476.1"/>
    </source>
</evidence>
<comment type="pathway">
    <text evidence="2 9">Pyrimidine metabolism; UMP biosynthesis via de novo pathway.</text>
</comment>
<proteinExistence type="inferred from homology"/>
<keyword evidence="6 9" id="KW-0288">FMN</keyword>
<dbReference type="PROSITE" id="PS00911">
    <property type="entry name" value="DHODEHASE_1"/>
    <property type="match status" value="1"/>
</dbReference>
<comment type="subcellular location">
    <subcellularLocation>
        <location evidence="1 9">Cytoplasm</location>
    </subcellularLocation>
</comment>
<dbReference type="NCBIfam" id="TIGR01037">
    <property type="entry name" value="pyrD_sub1_fam"/>
    <property type="match status" value="1"/>
</dbReference>
<dbReference type="NCBIfam" id="NF005574">
    <property type="entry name" value="PRK07259.1"/>
    <property type="match status" value="1"/>
</dbReference>
<comment type="similarity">
    <text evidence="3 9">Belongs to the dihydroorotate dehydrogenase family. Type 1 subfamily.</text>
</comment>
<evidence type="ECO:0000256" key="1">
    <source>
        <dbReference type="ARBA" id="ARBA00004496"/>
    </source>
</evidence>
<reference evidence="11 12" key="1">
    <citation type="submission" date="2017-04" db="EMBL/GenBank/DDBJ databases">
        <title>Genomic insights into metabolism of Thermodesulfobium acidiphilum.</title>
        <authorList>
            <person name="Toshchakov S.V."/>
            <person name="Frolov E.N."/>
            <person name="Kublanov I.V."/>
            <person name="Samarov N.I."/>
            <person name="Novikov A."/>
            <person name="Lebedinsky A.V."/>
            <person name="Bonch-Osmolovskaya E.A."/>
            <person name="Chernyh N.A."/>
        </authorList>
    </citation>
    <scope>NUCLEOTIDE SEQUENCE [LARGE SCALE GENOMIC DNA]</scope>
    <source>
        <strain evidence="11 12">3127-1</strain>
    </source>
</reference>
<feature type="binding site" evidence="9">
    <location>
        <begin position="266"/>
        <end position="267"/>
    </location>
    <ligand>
        <name>FMN</name>
        <dbReference type="ChEBI" id="CHEBI:58210"/>
    </ligand>
</feature>
<keyword evidence="5 9" id="KW-0285">Flavoprotein</keyword>
<dbReference type="Proteomes" id="UP000244792">
    <property type="component" value="Chromosome"/>
</dbReference>
<evidence type="ECO:0000256" key="6">
    <source>
        <dbReference type="ARBA" id="ARBA00022643"/>
    </source>
</evidence>
<dbReference type="OrthoDB" id="9794954at2"/>
<evidence type="ECO:0000256" key="7">
    <source>
        <dbReference type="ARBA" id="ARBA00022975"/>
    </source>
</evidence>
<dbReference type="PANTHER" id="PTHR48109:SF1">
    <property type="entry name" value="DIHYDROOROTATE DEHYDROGENASE (FUMARATE)"/>
    <property type="match status" value="1"/>
</dbReference>
<evidence type="ECO:0000256" key="2">
    <source>
        <dbReference type="ARBA" id="ARBA00004725"/>
    </source>
</evidence>
<keyword evidence="8 9" id="KW-0560">Oxidoreductase</keyword>
<dbReference type="HAMAP" id="MF_00224">
    <property type="entry name" value="DHO_dh_type1"/>
    <property type="match status" value="1"/>
</dbReference>
<dbReference type="PROSITE" id="PS00912">
    <property type="entry name" value="DHODEHASE_2"/>
    <property type="match status" value="1"/>
</dbReference>
<organism evidence="11 12">
    <name type="scientific">Thermodesulfobium acidiphilum</name>
    <dbReference type="NCBI Taxonomy" id="1794699"/>
    <lineage>
        <taxon>Bacteria</taxon>
        <taxon>Pseudomonadati</taxon>
        <taxon>Thermodesulfobiota</taxon>
        <taxon>Thermodesulfobiia</taxon>
        <taxon>Thermodesulfobiales</taxon>
        <taxon>Thermodesulfobiaceae</taxon>
        <taxon>Thermodesulfobium</taxon>
    </lineage>
</organism>
<feature type="binding site" evidence="9">
    <location>
        <position position="192"/>
    </location>
    <ligand>
        <name>FMN</name>
        <dbReference type="ChEBI" id="CHEBI:58210"/>
    </ligand>
</feature>